<organism evidence="2 3">
    <name type="scientific">Candidatus Scybalomonas excrementavium</name>
    <dbReference type="NCBI Taxonomy" id="2840943"/>
    <lineage>
        <taxon>Bacteria</taxon>
        <taxon>Bacillati</taxon>
        <taxon>Bacillota</taxon>
        <taxon>Clostridia</taxon>
        <taxon>Lachnospirales</taxon>
        <taxon>Lachnospiraceae</taxon>
        <taxon>Lachnospiraceae incertae sedis</taxon>
        <taxon>Candidatus Scybalomonas</taxon>
    </lineage>
</organism>
<dbReference type="AlphaFoldDB" id="A0A9D9I1I2"/>
<proteinExistence type="predicted"/>
<feature type="transmembrane region" description="Helical" evidence="1">
    <location>
        <begin position="7"/>
        <end position="29"/>
    </location>
</feature>
<comment type="caution">
    <text evidence="2">The sequence shown here is derived from an EMBL/GenBank/DDBJ whole genome shotgun (WGS) entry which is preliminary data.</text>
</comment>
<evidence type="ECO:0000256" key="1">
    <source>
        <dbReference type="SAM" id="Phobius"/>
    </source>
</evidence>
<dbReference type="Pfam" id="PF11457">
    <property type="entry name" value="DUF3021"/>
    <property type="match status" value="1"/>
</dbReference>
<evidence type="ECO:0000313" key="3">
    <source>
        <dbReference type="Proteomes" id="UP000823618"/>
    </source>
</evidence>
<dbReference type="InterPro" id="IPR021560">
    <property type="entry name" value="DUF3021"/>
</dbReference>
<dbReference type="EMBL" id="JADIML010000291">
    <property type="protein sequence ID" value="MBO8464279.1"/>
    <property type="molecule type" value="Genomic_DNA"/>
</dbReference>
<reference evidence="2" key="2">
    <citation type="journal article" date="2021" name="PeerJ">
        <title>Extensive microbial diversity within the chicken gut microbiome revealed by metagenomics and culture.</title>
        <authorList>
            <person name="Gilroy R."/>
            <person name="Ravi A."/>
            <person name="Getino M."/>
            <person name="Pursley I."/>
            <person name="Horton D.L."/>
            <person name="Alikhan N.F."/>
            <person name="Baker D."/>
            <person name="Gharbi K."/>
            <person name="Hall N."/>
            <person name="Watson M."/>
            <person name="Adriaenssens E.M."/>
            <person name="Foster-Nyarko E."/>
            <person name="Jarju S."/>
            <person name="Secka A."/>
            <person name="Antonio M."/>
            <person name="Oren A."/>
            <person name="Chaudhuri R.R."/>
            <person name="La Ragione R."/>
            <person name="Hildebrand F."/>
            <person name="Pallen M.J."/>
        </authorList>
    </citation>
    <scope>NUCLEOTIDE SEQUENCE</scope>
    <source>
        <strain evidence="2">E3-2379</strain>
    </source>
</reference>
<keyword evidence="1" id="KW-0812">Transmembrane</keyword>
<accession>A0A9D9I1I2</accession>
<reference evidence="2" key="1">
    <citation type="submission" date="2020-10" db="EMBL/GenBank/DDBJ databases">
        <authorList>
            <person name="Gilroy R."/>
        </authorList>
    </citation>
    <scope>NUCLEOTIDE SEQUENCE</scope>
    <source>
        <strain evidence="2">E3-2379</strain>
    </source>
</reference>
<keyword evidence="1" id="KW-0472">Membrane</keyword>
<protein>
    <submittedName>
        <fullName evidence="2">DUF3021 domain-containing protein</fullName>
    </submittedName>
</protein>
<sequence>MKKLLDLLIKGVGTALTCFTIFGMIWDVINGGNYVFSDWMYTKMVIGAIIIGIGFSIPGLVYYSPNLPYSIKIIIHMGIGCAIFLITSFIVGWIPIELGMMKCVFIIVIELAVAFILWLCFTLYYKRMAEKMDKKIKTMNQDDFD</sequence>
<evidence type="ECO:0000313" key="2">
    <source>
        <dbReference type="EMBL" id="MBO8464279.1"/>
    </source>
</evidence>
<dbReference type="Proteomes" id="UP000823618">
    <property type="component" value="Unassembled WGS sequence"/>
</dbReference>
<feature type="transmembrane region" description="Helical" evidence="1">
    <location>
        <begin position="41"/>
        <end position="61"/>
    </location>
</feature>
<gene>
    <name evidence="2" type="ORF">IAC13_10145</name>
</gene>
<name>A0A9D9I1I2_9FIRM</name>
<feature type="transmembrane region" description="Helical" evidence="1">
    <location>
        <begin position="73"/>
        <end position="94"/>
    </location>
</feature>
<feature type="transmembrane region" description="Helical" evidence="1">
    <location>
        <begin position="106"/>
        <end position="125"/>
    </location>
</feature>
<keyword evidence="1" id="KW-1133">Transmembrane helix</keyword>